<evidence type="ECO:0000256" key="1">
    <source>
        <dbReference type="ARBA" id="ARBA00022679"/>
    </source>
</evidence>
<dbReference type="InterPro" id="IPR000182">
    <property type="entry name" value="GNAT_dom"/>
</dbReference>
<gene>
    <name evidence="3" type="ORF">UXQ13_08405</name>
</gene>
<dbReference type="PANTHER" id="PTHR13947:SF37">
    <property type="entry name" value="LD18367P"/>
    <property type="match status" value="1"/>
</dbReference>
<reference evidence="3 4" key="1">
    <citation type="submission" date="2024-03" db="EMBL/GenBank/DDBJ databases">
        <title>Draft genome sequence of Klenkia terrae.</title>
        <authorList>
            <person name="Duangmal K."/>
            <person name="Chantavorakit T."/>
        </authorList>
    </citation>
    <scope>NUCLEOTIDE SEQUENCE [LARGE SCALE GENOMIC DNA]</scope>
    <source>
        <strain evidence="3 4">JCM 17786</strain>
    </source>
</reference>
<dbReference type="CDD" id="cd04301">
    <property type="entry name" value="NAT_SF"/>
    <property type="match status" value="1"/>
</dbReference>
<sequence>MDRYPAAEFTPPTGVFLLLLDDGAAVAGGAYRAHEDPGTAEVKRMWTSRDHRRRGLARRVLAELQQHAASAGYTRAFLTTGPLQPEARELYLSAGWTPLFDGLRPTAVEELRALPVVDRLYAFETTLG</sequence>
<dbReference type="SUPFAM" id="SSF55729">
    <property type="entry name" value="Acyl-CoA N-acyltransferases (Nat)"/>
    <property type="match status" value="1"/>
</dbReference>
<name>A0ABU8E4C7_9ACTN</name>
<dbReference type="PANTHER" id="PTHR13947">
    <property type="entry name" value="GNAT FAMILY N-ACETYLTRANSFERASE"/>
    <property type="match status" value="1"/>
</dbReference>
<organism evidence="3 4">
    <name type="scientific">Klenkia terrae</name>
    <dbReference type="NCBI Taxonomy" id="1052259"/>
    <lineage>
        <taxon>Bacteria</taxon>
        <taxon>Bacillati</taxon>
        <taxon>Actinomycetota</taxon>
        <taxon>Actinomycetes</taxon>
        <taxon>Geodermatophilales</taxon>
        <taxon>Geodermatophilaceae</taxon>
        <taxon>Klenkia</taxon>
    </lineage>
</organism>
<dbReference type="InterPro" id="IPR016181">
    <property type="entry name" value="Acyl_CoA_acyltransferase"/>
</dbReference>
<dbReference type="Proteomes" id="UP001373496">
    <property type="component" value="Unassembled WGS sequence"/>
</dbReference>
<dbReference type="RefSeq" id="WP_225232191.1">
    <property type="nucleotide sequence ID" value="NZ_JBAPLV010000007.1"/>
</dbReference>
<comment type="caution">
    <text evidence="3">The sequence shown here is derived from an EMBL/GenBank/DDBJ whole genome shotgun (WGS) entry which is preliminary data.</text>
</comment>
<evidence type="ECO:0000313" key="4">
    <source>
        <dbReference type="Proteomes" id="UP001373496"/>
    </source>
</evidence>
<proteinExistence type="predicted"/>
<dbReference type="InterPro" id="IPR050769">
    <property type="entry name" value="NAT_camello-type"/>
</dbReference>
<dbReference type="Gene3D" id="3.40.630.30">
    <property type="match status" value="1"/>
</dbReference>
<protein>
    <submittedName>
        <fullName evidence="3">GNAT family N-acetyltransferase</fullName>
    </submittedName>
</protein>
<feature type="domain" description="N-acetyltransferase" evidence="2">
    <location>
        <begin position="1"/>
        <end position="115"/>
    </location>
</feature>
<dbReference type="PROSITE" id="PS51186">
    <property type="entry name" value="GNAT"/>
    <property type="match status" value="1"/>
</dbReference>
<keyword evidence="4" id="KW-1185">Reference proteome</keyword>
<dbReference type="Pfam" id="PF00583">
    <property type="entry name" value="Acetyltransf_1"/>
    <property type="match status" value="1"/>
</dbReference>
<accession>A0ABU8E4C7</accession>
<evidence type="ECO:0000313" key="3">
    <source>
        <dbReference type="EMBL" id="MEI4278486.1"/>
    </source>
</evidence>
<keyword evidence="1" id="KW-0808">Transferase</keyword>
<dbReference type="EMBL" id="JBAPLV010000007">
    <property type="protein sequence ID" value="MEI4278486.1"/>
    <property type="molecule type" value="Genomic_DNA"/>
</dbReference>
<evidence type="ECO:0000259" key="2">
    <source>
        <dbReference type="PROSITE" id="PS51186"/>
    </source>
</evidence>